<organism evidence="4 5">
    <name type="scientific">Nocardioides aquiterrae</name>
    <dbReference type="NCBI Taxonomy" id="203799"/>
    <lineage>
        <taxon>Bacteria</taxon>
        <taxon>Bacillati</taxon>
        <taxon>Actinomycetota</taxon>
        <taxon>Actinomycetes</taxon>
        <taxon>Propionibacteriales</taxon>
        <taxon>Nocardioidaceae</taxon>
        <taxon>Nocardioides</taxon>
    </lineage>
</organism>
<comment type="caution">
    <text evidence="4">The sequence shown here is derived from an EMBL/GenBank/DDBJ whole genome shotgun (WGS) entry which is preliminary data.</text>
</comment>
<evidence type="ECO:0000259" key="3">
    <source>
        <dbReference type="Pfam" id="PF13579"/>
    </source>
</evidence>
<dbReference type="Gene3D" id="3.40.50.2000">
    <property type="entry name" value="Glycogen Phosphorylase B"/>
    <property type="match status" value="2"/>
</dbReference>
<feature type="domain" description="Glycosyltransferase subfamily 4-like N-terminal" evidence="3">
    <location>
        <begin position="19"/>
        <end position="203"/>
    </location>
</feature>
<sequence>MPSLWILNHYAGFPETVPATRTFELSKLLASAGWEVTVVACRFNHYTFEYDTLGDADESVTEVQRDGVRWVFIKSSRYSKNGLSRFRNMLGYAWVASRWARGQSGPDIVVGTTVHPFAAEAARRLARRFNAQYYYEITDLWPESLVDLGHIERGSILYRLMRRLERYSLEDAVGVIGIMPNVPQYARDFHSLQVSRFCYVPNGVHLMDVDEAGPSSRRSPIRGQLAYAGGFAPAHGLSAILDAADHLNQVCAGEFEIVLYGDGPDRKNLEAEVLKRHLPNVRFAGLVPKADLRTRLADAEICLCTGQALPIHRYGISFNKLFDYFAAERPIVYAVDSGNDPVASADAGLSVPAGDGAAIASATREIHEMAAVDRQRLGTNGLNFVRSQHAFPVLAERLDKFLRDGLGSTHS</sequence>
<dbReference type="SUPFAM" id="SSF53756">
    <property type="entry name" value="UDP-Glycosyltransferase/glycogen phosphorylase"/>
    <property type="match status" value="1"/>
</dbReference>
<keyword evidence="5" id="KW-1185">Reference proteome</keyword>
<dbReference type="Pfam" id="PF13579">
    <property type="entry name" value="Glyco_trans_4_4"/>
    <property type="match status" value="1"/>
</dbReference>
<evidence type="ECO:0000256" key="1">
    <source>
        <dbReference type="ARBA" id="ARBA00022676"/>
    </source>
</evidence>
<dbReference type="EMBL" id="BAAAJE010000012">
    <property type="protein sequence ID" value="GAA1145576.1"/>
    <property type="molecule type" value="Genomic_DNA"/>
</dbReference>
<name>A0ABN1UEY3_9ACTN</name>
<evidence type="ECO:0000313" key="5">
    <source>
        <dbReference type="Proteomes" id="UP001499979"/>
    </source>
</evidence>
<keyword evidence="2" id="KW-0808">Transferase</keyword>
<dbReference type="PANTHER" id="PTHR12526:SF622">
    <property type="entry name" value="GLYCOSYLTRANSFERASE (GROUP I)"/>
    <property type="match status" value="1"/>
</dbReference>
<evidence type="ECO:0000313" key="4">
    <source>
        <dbReference type="EMBL" id="GAA1145576.1"/>
    </source>
</evidence>
<dbReference type="CDD" id="cd03794">
    <property type="entry name" value="GT4_WbuB-like"/>
    <property type="match status" value="1"/>
</dbReference>
<dbReference type="PANTHER" id="PTHR12526">
    <property type="entry name" value="GLYCOSYLTRANSFERASE"/>
    <property type="match status" value="1"/>
</dbReference>
<dbReference type="InterPro" id="IPR028098">
    <property type="entry name" value="Glyco_trans_4-like_N"/>
</dbReference>
<dbReference type="Pfam" id="PF13692">
    <property type="entry name" value="Glyco_trans_1_4"/>
    <property type="match status" value="1"/>
</dbReference>
<proteinExistence type="predicted"/>
<accession>A0ABN1UEY3</accession>
<dbReference type="Proteomes" id="UP001499979">
    <property type="component" value="Unassembled WGS sequence"/>
</dbReference>
<reference evidence="4 5" key="1">
    <citation type="journal article" date="2019" name="Int. J. Syst. Evol. Microbiol.">
        <title>The Global Catalogue of Microorganisms (GCM) 10K type strain sequencing project: providing services to taxonomists for standard genome sequencing and annotation.</title>
        <authorList>
            <consortium name="The Broad Institute Genomics Platform"/>
            <consortium name="The Broad Institute Genome Sequencing Center for Infectious Disease"/>
            <person name="Wu L."/>
            <person name="Ma J."/>
        </authorList>
    </citation>
    <scope>NUCLEOTIDE SEQUENCE [LARGE SCALE GENOMIC DNA]</scope>
    <source>
        <strain evidence="4 5">JCM 11813</strain>
    </source>
</reference>
<evidence type="ECO:0000256" key="2">
    <source>
        <dbReference type="ARBA" id="ARBA00022679"/>
    </source>
</evidence>
<protein>
    <submittedName>
        <fullName evidence="4">Glycosyltransferase family 4 protein</fullName>
    </submittedName>
</protein>
<keyword evidence="1" id="KW-0328">Glycosyltransferase</keyword>
<gene>
    <name evidence="4" type="ORF">GCM10009606_25830</name>
</gene>